<dbReference type="InterPro" id="IPR001128">
    <property type="entry name" value="Cyt_P450"/>
</dbReference>
<dbReference type="Gene3D" id="1.10.630.10">
    <property type="entry name" value="Cytochrome P450"/>
    <property type="match status" value="1"/>
</dbReference>
<comment type="similarity">
    <text evidence="1">Belongs to the cytochrome P450 family.</text>
</comment>
<dbReference type="PANTHER" id="PTHR46696">
    <property type="entry name" value="P450, PUTATIVE (EUROFUNG)-RELATED"/>
    <property type="match status" value="1"/>
</dbReference>
<dbReference type="InterPro" id="IPR036396">
    <property type="entry name" value="Cyt_P450_sf"/>
</dbReference>
<organism evidence="2 3">
    <name type="scientific">Kribbella aluminosa</name>
    <dbReference type="NCBI Taxonomy" id="416017"/>
    <lineage>
        <taxon>Bacteria</taxon>
        <taxon>Bacillati</taxon>
        <taxon>Actinomycetota</taxon>
        <taxon>Actinomycetes</taxon>
        <taxon>Propionibacteriales</taxon>
        <taxon>Kribbellaceae</taxon>
        <taxon>Kribbella</taxon>
    </lineage>
</organism>
<gene>
    <name evidence="2" type="ORF">JOF29_008322</name>
</gene>
<dbReference type="PRINTS" id="PR00385">
    <property type="entry name" value="P450"/>
</dbReference>
<dbReference type="RefSeq" id="WP_209699613.1">
    <property type="nucleotide sequence ID" value="NZ_BAAAVU010000040.1"/>
</dbReference>
<dbReference type="PRINTS" id="PR00359">
    <property type="entry name" value="BP450"/>
</dbReference>
<accession>A0ABS4V027</accession>
<dbReference type="Proteomes" id="UP000755585">
    <property type="component" value="Unassembled WGS sequence"/>
</dbReference>
<evidence type="ECO:0000313" key="3">
    <source>
        <dbReference type="Proteomes" id="UP000755585"/>
    </source>
</evidence>
<dbReference type="PANTHER" id="PTHR46696:SF1">
    <property type="entry name" value="CYTOCHROME P450 YJIB-RELATED"/>
    <property type="match status" value="1"/>
</dbReference>
<keyword evidence="3" id="KW-1185">Reference proteome</keyword>
<proteinExistence type="inferred from homology"/>
<dbReference type="InterPro" id="IPR002397">
    <property type="entry name" value="Cyt_P450_B"/>
</dbReference>
<comment type="caution">
    <text evidence="2">The sequence shown here is derived from an EMBL/GenBank/DDBJ whole genome shotgun (WGS) entry which is preliminary data.</text>
</comment>
<protein>
    <submittedName>
        <fullName evidence="2">Cytochrome P450</fullName>
    </submittedName>
</protein>
<dbReference type="Pfam" id="PF00067">
    <property type="entry name" value="p450"/>
    <property type="match status" value="1"/>
</dbReference>
<name>A0ABS4V027_9ACTN</name>
<evidence type="ECO:0000256" key="1">
    <source>
        <dbReference type="ARBA" id="ARBA00010617"/>
    </source>
</evidence>
<sequence length="378" mass="39933">MVTLEQLERDPHPTLAAIRPVGWVDPLNSWVVTSRALAVQVLRDPETFTVDDPRFSTAQVVGPSMLSLDGNPHKAHRDPFESPFGLAETRHRFAAPVQQTVADLMTAIHQTTAAAGRGTADLRTALAGPLSVAVVAYSLGLPPASAPAVLGWYSDISESVSGVSAGRPVTDAGAAAFAELHKHVASGIDSGDSLLAAAAHAGLGVDQVVANAAVLMFGGIETTEGMITNALWYLLTNPDQLALVQADPTLLPNAIEESLRLEPAAAVVDRYATRDGELAGRRIRRGDMVTVSLAGAGRDPDVFEDPGTFDVRRTNARRHLAFASGPHICLGMHLTRLETLAALEAVLQLPGLRLAPDSPPPHGLVFRKPSALNVTWDV</sequence>
<reference evidence="2 3" key="1">
    <citation type="submission" date="2021-03" db="EMBL/GenBank/DDBJ databases">
        <title>Sequencing the genomes of 1000 actinobacteria strains.</title>
        <authorList>
            <person name="Klenk H.-P."/>
        </authorList>
    </citation>
    <scope>NUCLEOTIDE SEQUENCE [LARGE SCALE GENOMIC DNA]</scope>
    <source>
        <strain evidence="2 3">DSM 18824</strain>
    </source>
</reference>
<dbReference type="EMBL" id="JAGINT010000002">
    <property type="protein sequence ID" value="MBP2357212.1"/>
    <property type="molecule type" value="Genomic_DNA"/>
</dbReference>
<evidence type="ECO:0000313" key="2">
    <source>
        <dbReference type="EMBL" id="MBP2357212.1"/>
    </source>
</evidence>
<dbReference type="SUPFAM" id="SSF48264">
    <property type="entry name" value="Cytochrome P450"/>
    <property type="match status" value="1"/>
</dbReference>